<reference evidence="1 2" key="1">
    <citation type="journal article" date="2014" name="Agronomy (Basel)">
        <title>A Draft Genome Sequence for Ensete ventricosum, the Drought-Tolerant Tree Against Hunger.</title>
        <authorList>
            <person name="Harrison J."/>
            <person name="Moore K.A."/>
            <person name="Paszkiewicz K."/>
            <person name="Jones T."/>
            <person name="Grant M."/>
            <person name="Ambacheew D."/>
            <person name="Muzemil S."/>
            <person name="Studholme D.J."/>
        </authorList>
    </citation>
    <scope>NUCLEOTIDE SEQUENCE [LARGE SCALE GENOMIC DNA]</scope>
</reference>
<dbReference type="EMBL" id="AMZH03002801">
    <property type="protein sequence ID" value="RRT74346.1"/>
    <property type="molecule type" value="Genomic_DNA"/>
</dbReference>
<accession>A0A427ADS9</accession>
<protein>
    <submittedName>
        <fullName evidence="1">Uncharacterized protein</fullName>
    </submittedName>
</protein>
<sequence length="100" mass="10286">MAHEAADCATSVAHGGAARKYRLPLVADLLTASACSWLLLHAAAIAASCLWQTHERPSLDALLARPVQCTAWTVSSIVATTALCAHVAQCSATVGRSGST</sequence>
<dbReference type="AlphaFoldDB" id="A0A427ADS9"/>
<proteinExistence type="predicted"/>
<dbReference type="Proteomes" id="UP000287651">
    <property type="component" value="Unassembled WGS sequence"/>
</dbReference>
<evidence type="ECO:0000313" key="1">
    <source>
        <dbReference type="EMBL" id="RRT74346.1"/>
    </source>
</evidence>
<evidence type="ECO:0000313" key="2">
    <source>
        <dbReference type="Proteomes" id="UP000287651"/>
    </source>
</evidence>
<comment type="caution">
    <text evidence="1">The sequence shown here is derived from an EMBL/GenBank/DDBJ whole genome shotgun (WGS) entry which is preliminary data.</text>
</comment>
<gene>
    <name evidence="1" type="ORF">B296_00017481</name>
</gene>
<organism evidence="1 2">
    <name type="scientific">Ensete ventricosum</name>
    <name type="common">Abyssinian banana</name>
    <name type="synonym">Musa ensete</name>
    <dbReference type="NCBI Taxonomy" id="4639"/>
    <lineage>
        <taxon>Eukaryota</taxon>
        <taxon>Viridiplantae</taxon>
        <taxon>Streptophyta</taxon>
        <taxon>Embryophyta</taxon>
        <taxon>Tracheophyta</taxon>
        <taxon>Spermatophyta</taxon>
        <taxon>Magnoliopsida</taxon>
        <taxon>Liliopsida</taxon>
        <taxon>Zingiberales</taxon>
        <taxon>Musaceae</taxon>
        <taxon>Ensete</taxon>
    </lineage>
</organism>
<name>A0A427ADS9_ENSVE</name>